<dbReference type="Proteomes" id="UP000799437">
    <property type="component" value="Unassembled WGS sequence"/>
</dbReference>
<dbReference type="AlphaFoldDB" id="A0A6A6VXG5"/>
<feature type="compositionally biased region" description="Basic and acidic residues" evidence="1">
    <location>
        <begin position="1"/>
        <end position="14"/>
    </location>
</feature>
<protein>
    <submittedName>
        <fullName evidence="2">Uncharacterized protein</fullName>
    </submittedName>
</protein>
<proteinExistence type="predicted"/>
<organism evidence="2 3">
    <name type="scientific">Pseudovirgaria hyperparasitica</name>
    <dbReference type="NCBI Taxonomy" id="470096"/>
    <lineage>
        <taxon>Eukaryota</taxon>
        <taxon>Fungi</taxon>
        <taxon>Dikarya</taxon>
        <taxon>Ascomycota</taxon>
        <taxon>Pezizomycotina</taxon>
        <taxon>Dothideomycetes</taxon>
        <taxon>Dothideomycetes incertae sedis</taxon>
        <taxon>Acrospermales</taxon>
        <taxon>Acrospermaceae</taxon>
        <taxon>Pseudovirgaria</taxon>
    </lineage>
</organism>
<name>A0A6A6VXG5_9PEZI</name>
<gene>
    <name evidence="2" type="ORF">EJ05DRAFT_521069</name>
</gene>
<reference evidence="2" key="1">
    <citation type="journal article" date="2020" name="Stud. Mycol.">
        <title>101 Dothideomycetes genomes: a test case for predicting lifestyles and emergence of pathogens.</title>
        <authorList>
            <person name="Haridas S."/>
            <person name="Albert R."/>
            <person name="Binder M."/>
            <person name="Bloem J."/>
            <person name="Labutti K."/>
            <person name="Salamov A."/>
            <person name="Andreopoulos B."/>
            <person name="Baker S."/>
            <person name="Barry K."/>
            <person name="Bills G."/>
            <person name="Bluhm B."/>
            <person name="Cannon C."/>
            <person name="Castanera R."/>
            <person name="Culley D."/>
            <person name="Daum C."/>
            <person name="Ezra D."/>
            <person name="Gonzalez J."/>
            <person name="Henrissat B."/>
            <person name="Kuo A."/>
            <person name="Liang C."/>
            <person name="Lipzen A."/>
            <person name="Lutzoni F."/>
            <person name="Magnuson J."/>
            <person name="Mondo S."/>
            <person name="Nolan M."/>
            <person name="Ohm R."/>
            <person name="Pangilinan J."/>
            <person name="Park H.-J."/>
            <person name="Ramirez L."/>
            <person name="Alfaro M."/>
            <person name="Sun H."/>
            <person name="Tritt A."/>
            <person name="Yoshinaga Y."/>
            <person name="Zwiers L.-H."/>
            <person name="Turgeon B."/>
            <person name="Goodwin S."/>
            <person name="Spatafora J."/>
            <person name="Crous P."/>
            <person name="Grigoriev I."/>
        </authorList>
    </citation>
    <scope>NUCLEOTIDE SEQUENCE</scope>
    <source>
        <strain evidence="2">CBS 121739</strain>
    </source>
</reference>
<keyword evidence="3" id="KW-1185">Reference proteome</keyword>
<accession>A0A6A6VXG5</accession>
<dbReference type="EMBL" id="ML996581">
    <property type="protein sequence ID" value="KAF2754320.1"/>
    <property type="molecule type" value="Genomic_DNA"/>
</dbReference>
<feature type="region of interest" description="Disordered" evidence="1">
    <location>
        <begin position="1"/>
        <end position="49"/>
    </location>
</feature>
<evidence type="ECO:0000313" key="2">
    <source>
        <dbReference type="EMBL" id="KAF2754320.1"/>
    </source>
</evidence>
<sequence length="350" mass="39420">MDRKRRPDGEHEKGAAGIGRDVTKEESEDEEEDEDEDEEGEYDEDGIEDSIFIPMTWAKEQPREYYKGSDPEWREFMKFARDGKRQTGAREQLVSRVRTEVSRHPLLKRTLGQIDDRWNNYWIHFYYPPGPPPQYERSGIEVIFLEDDDVVIAWSTRAVELKDQRRLETFLYPTGAMNAFYIIGSSLTKKYWMQFKGVFGNKPPPDASMSTLDQGLQELKRIDGRIAGSGDAPAEQSPGQSPGQPAGKSPGQPPGALVPPNVDGPSIPRQQAVPLFSTFARHFVEGTRAPRSEAPRGTVVLRGTVEVVGNKSVVISQVIGVYDPKQNNLRSVNIKIQDIRPRSLRPRGGP</sequence>
<feature type="region of interest" description="Disordered" evidence="1">
    <location>
        <begin position="227"/>
        <end position="269"/>
    </location>
</feature>
<evidence type="ECO:0000256" key="1">
    <source>
        <dbReference type="SAM" id="MobiDB-lite"/>
    </source>
</evidence>
<dbReference type="GeneID" id="54489812"/>
<dbReference type="OrthoDB" id="5316527at2759"/>
<evidence type="ECO:0000313" key="3">
    <source>
        <dbReference type="Proteomes" id="UP000799437"/>
    </source>
</evidence>
<dbReference type="RefSeq" id="XP_033596771.1">
    <property type="nucleotide sequence ID" value="XM_033748758.1"/>
</dbReference>
<feature type="compositionally biased region" description="Acidic residues" evidence="1">
    <location>
        <begin position="26"/>
        <end position="48"/>
    </location>
</feature>